<keyword evidence="9 14" id="KW-0560">Oxidoreductase</keyword>
<dbReference type="InterPro" id="IPR022920">
    <property type="entry name" value="Disulphide_bond_form_DsbB"/>
</dbReference>
<keyword evidence="10 14" id="KW-0472">Membrane</keyword>
<dbReference type="STRING" id="425104.Ssed_2514"/>
<feature type="transmembrane region" description="Helical" evidence="15">
    <location>
        <begin position="78"/>
        <end position="96"/>
    </location>
</feature>
<feature type="transmembrane region" description="Helical" evidence="15">
    <location>
        <begin position="152"/>
        <end position="172"/>
    </location>
</feature>
<dbReference type="Pfam" id="PF02600">
    <property type="entry name" value="DsbB"/>
    <property type="match status" value="1"/>
</dbReference>
<evidence type="ECO:0000256" key="14">
    <source>
        <dbReference type="HAMAP-Rule" id="MF_00286"/>
    </source>
</evidence>
<organism evidence="16 17">
    <name type="scientific">Shewanella sediminis (strain HAW-EB3)</name>
    <dbReference type="NCBI Taxonomy" id="425104"/>
    <lineage>
        <taxon>Bacteria</taxon>
        <taxon>Pseudomonadati</taxon>
        <taxon>Pseudomonadota</taxon>
        <taxon>Gammaproteobacteria</taxon>
        <taxon>Alteromonadales</taxon>
        <taxon>Shewanellaceae</taxon>
        <taxon>Shewanella</taxon>
    </lineage>
</organism>
<evidence type="ECO:0000313" key="16">
    <source>
        <dbReference type="EMBL" id="ABV37121.1"/>
    </source>
</evidence>
<dbReference type="HOGENOM" id="CLU_098660_2_0_6"/>
<feature type="topological domain" description="Periplasmic" evidence="14">
    <location>
        <begin position="97"/>
        <end position="151"/>
    </location>
</feature>
<comment type="function">
    <text evidence="14">Required for disulfide bond formation in some periplasmic proteins. Acts by oxidizing the DsbA protein.</text>
</comment>
<proteinExistence type="inferred from homology"/>
<keyword evidence="13 14" id="KW-0676">Redox-active center</keyword>
<dbReference type="HAMAP" id="MF_00286">
    <property type="entry name" value="DsbB"/>
    <property type="match status" value="1"/>
</dbReference>
<evidence type="ECO:0000256" key="12">
    <source>
        <dbReference type="ARBA" id="ARBA00023186"/>
    </source>
</evidence>
<comment type="subcellular location">
    <subcellularLocation>
        <location evidence="1 14">Cell inner membrane</location>
        <topology evidence="1 14">Multi-pass membrane protein</topology>
    </subcellularLocation>
</comment>
<keyword evidence="7 14" id="KW-0249">Electron transport</keyword>
<dbReference type="NCBIfam" id="NF002485">
    <property type="entry name" value="PRK01749.1"/>
    <property type="match status" value="1"/>
</dbReference>
<feature type="disulfide bond" description="Redox-active" evidence="14">
    <location>
        <begin position="47"/>
        <end position="50"/>
    </location>
</feature>
<dbReference type="PANTHER" id="PTHR36570">
    <property type="entry name" value="DISULFIDE BOND FORMATION PROTEIN B"/>
    <property type="match status" value="1"/>
</dbReference>
<evidence type="ECO:0000256" key="13">
    <source>
        <dbReference type="ARBA" id="ARBA00023284"/>
    </source>
</evidence>
<evidence type="ECO:0000256" key="6">
    <source>
        <dbReference type="ARBA" id="ARBA00022692"/>
    </source>
</evidence>
<protein>
    <recommendedName>
        <fullName evidence="14">Disulfide bond formation protein B</fullName>
    </recommendedName>
    <alternativeName>
        <fullName evidence="14">Disulfide oxidoreductase</fullName>
    </alternativeName>
</protein>
<feature type="topological domain" description="Periplasmic" evidence="14">
    <location>
        <begin position="38"/>
        <end position="55"/>
    </location>
</feature>
<gene>
    <name evidence="14" type="primary">dsbB</name>
    <name evidence="16" type="ordered locus">Ssed_2514</name>
</gene>
<keyword evidence="12 14" id="KW-0143">Chaperone</keyword>
<feature type="topological domain" description="Cytoplasmic" evidence="14">
    <location>
        <begin position="1"/>
        <end position="20"/>
    </location>
</feature>
<evidence type="ECO:0000256" key="11">
    <source>
        <dbReference type="ARBA" id="ARBA00023157"/>
    </source>
</evidence>
<dbReference type="GO" id="GO:0006457">
    <property type="term" value="P:protein folding"/>
    <property type="evidence" value="ECO:0007669"/>
    <property type="project" value="InterPro"/>
</dbReference>
<keyword evidence="8 14" id="KW-1133">Transmembrane helix</keyword>
<dbReference type="Proteomes" id="UP000002015">
    <property type="component" value="Chromosome"/>
</dbReference>
<comment type="caution">
    <text evidence="14">Lacks conserved residue(s) required for the propagation of feature annotation.</text>
</comment>
<dbReference type="SUPFAM" id="SSF158442">
    <property type="entry name" value="DsbB-like"/>
    <property type="match status" value="1"/>
</dbReference>
<dbReference type="GO" id="GO:0005886">
    <property type="term" value="C:plasma membrane"/>
    <property type="evidence" value="ECO:0007669"/>
    <property type="project" value="UniProtKB-SubCell"/>
</dbReference>
<dbReference type="EMBL" id="CP000821">
    <property type="protein sequence ID" value="ABV37121.1"/>
    <property type="molecule type" value="Genomic_DNA"/>
</dbReference>
<dbReference type="AlphaFoldDB" id="A8FW98"/>
<evidence type="ECO:0000256" key="4">
    <source>
        <dbReference type="ARBA" id="ARBA00022475"/>
    </source>
</evidence>
<sequence>MIMEINLLNPVTRFAQSRLAWLILAGTALGLELCALFFQHVMKLDPCVMCIYQRLAIFGILGAALIGLVGYKNRFLRFIAVLGWGISAAWGLKLALELVDMQTNPSPFSTCSFLPEFPSWMPLHEWLPSVFMPSGMCSDIPWQMMGVTMGQWMIVAFSTYLLALAIFMIPALSKTGK</sequence>
<evidence type="ECO:0000256" key="2">
    <source>
        <dbReference type="ARBA" id="ARBA00008823"/>
    </source>
</evidence>
<dbReference type="GO" id="GO:0015035">
    <property type="term" value="F:protein-disulfide reductase activity"/>
    <property type="evidence" value="ECO:0007669"/>
    <property type="project" value="UniProtKB-UniRule"/>
</dbReference>
<dbReference type="InterPro" id="IPR050183">
    <property type="entry name" value="DsbB"/>
</dbReference>
<dbReference type="eggNOG" id="COG1495">
    <property type="taxonomic scope" value="Bacteria"/>
</dbReference>
<name>A8FW98_SHESH</name>
<keyword evidence="4 14" id="KW-1003">Cell membrane</keyword>
<feature type="transmembrane region" description="Helical" evidence="15">
    <location>
        <begin position="20"/>
        <end position="39"/>
    </location>
</feature>
<dbReference type="PANTHER" id="PTHR36570:SF2">
    <property type="entry name" value="DISULFIDE BOND FORMATION PROTEIN B"/>
    <property type="match status" value="1"/>
</dbReference>
<evidence type="ECO:0000256" key="7">
    <source>
        <dbReference type="ARBA" id="ARBA00022982"/>
    </source>
</evidence>
<evidence type="ECO:0000256" key="3">
    <source>
        <dbReference type="ARBA" id="ARBA00022448"/>
    </source>
</evidence>
<feature type="disulfide bond" description="Redox-active" evidence="14">
    <location>
        <begin position="111"/>
        <end position="137"/>
    </location>
</feature>
<accession>A8FW98</accession>
<keyword evidence="5 14" id="KW-0997">Cell inner membrane</keyword>
<keyword evidence="17" id="KW-1185">Reference proteome</keyword>
<feature type="topological domain" description="Cytoplasmic" evidence="14">
    <location>
        <begin position="171"/>
        <end position="177"/>
    </location>
</feature>
<dbReference type="GO" id="GO:0009055">
    <property type="term" value="F:electron transfer activity"/>
    <property type="evidence" value="ECO:0007669"/>
    <property type="project" value="UniProtKB-UniRule"/>
</dbReference>
<dbReference type="InterPro" id="IPR023380">
    <property type="entry name" value="DsbB-like_sf"/>
</dbReference>
<evidence type="ECO:0000256" key="5">
    <source>
        <dbReference type="ARBA" id="ARBA00022519"/>
    </source>
</evidence>
<reference evidence="16 17" key="1">
    <citation type="submission" date="2007-08" db="EMBL/GenBank/DDBJ databases">
        <title>Complete sequence of Shewanella sediminis HAW-EB3.</title>
        <authorList>
            <consortium name="US DOE Joint Genome Institute"/>
            <person name="Copeland A."/>
            <person name="Lucas S."/>
            <person name="Lapidus A."/>
            <person name="Barry K."/>
            <person name="Glavina del Rio T."/>
            <person name="Dalin E."/>
            <person name="Tice H."/>
            <person name="Pitluck S."/>
            <person name="Chertkov O."/>
            <person name="Brettin T."/>
            <person name="Bruce D."/>
            <person name="Detter J.C."/>
            <person name="Han C."/>
            <person name="Schmutz J."/>
            <person name="Larimer F."/>
            <person name="Land M."/>
            <person name="Hauser L."/>
            <person name="Kyrpides N."/>
            <person name="Kim E."/>
            <person name="Zhao J.-S."/>
            <person name="Richardson P."/>
        </authorList>
    </citation>
    <scope>NUCLEOTIDE SEQUENCE [LARGE SCALE GENOMIC DNA]</scope>
    <source>
        <strain evidence="16 17">HAW-EB3</strain>
    </source>
</reference>
<evidence type="ECO:0000256" key="1">
    <source>
        <dbReference type="ARBA" id="ARBA00004429"/>
    </source>
</evidence>
<keyword evidence="3 14" id="KW-0813">Transport</keyword>
<keyword evidence="6 14" id="KW-0812">Transmembrane</keyword>
<evidence type="ECO:0000256" key="9">
    <source>
        <dbReference type="ARBA" id="ARBA00023002"/>
    </source>
</evidence>
<dbReference type="KEGG" id="sse:Ssed_2514"/>
<evidence type="ECO:0000256" key="8">
    <source>
        <dbReference type="ARBA" id="ARBA00022989"/>
    </source>
</evidence>
<feature type="transmembrane region" description="Helical" evidence="15">
    <location>
        <begin position="51"/>
        <end position="71"/>
    </location>
</feature>
<evidence type="ECO:0000313" key="17">
    <source>
        <dbReference type="Proteomes" id="UP000002015"/>
    </source>
</evidence>
<evidence type="ECO:0000256" key="10">
    <source>
        <dbReference type="ARBA" id="ARBA00023136"/>
    </source>
</evidence>
<keyword evidence="11 14" id="KW-1015">Disulfide bond</keyword>
<dbReference type="InterPro" id="IPR003752">
    <property type="entry name" value="DiS_bond_form_DsbB/BdbC"/>
</dbReference>
<evidence type="ECO:0000256" key="15">
    <source>
        <dbReference type="SAM" id="Phobius"/>
    </source>
</evidence>
<dbReference type="Gene3D" id="1.20.1550.10">
    <property type="entry name" value="DsbB-like"/>
    <property type="match status" value="1"/>
</dbReference>
<comment type="similarity">
    <text evidence="2 14">Belongs to the DsbB family.</text>
</comment>